<comment type="caution">
    <text evidence="4">The sequence shown here is derived from an EMBL/GenBank/DDBJ whole genome shotgun (WGS) entry which is preliminary data.</text>
</comment>
<feature type="region of interest" description="Disordered" evidence="1">
    <location>
        <begin position="271"/>
        <end position="292"/>
    </location>
</feature>
<dbReference type="PROSITE" id="PS51257">
    <property type="entry name" value="PROKAR_LIPOPROTEIN"/>
    <property type="match status" value="1"/>
</dbReference>
<feature type="compositionally biased region" description="Basic and acidic residues" evidence="1">
    <location>
        <begin position="278"/>
        <end position="292"/>
    </location>
</feature>
<keyword evidence="2" id="KW-0732">Signal</keyword>
<gene>
    <name evidence="4" type="ORF">GCM10022242_33700</name>
</gene>
<evidence type="ECO:0000256" key="2">
    <source>
        <dbReference type="SAM" id="SignalP"/>
    </source>
</evidence>
<sequence>MPTRSLSRALAALAGVVLALGLTGCDLAGKDAPGGAQPTPGTDAEVRVPAYFVGHTPRGPRLYLEQHDAGGSDRLTAAAEALLAGRPRDPDYRSLLPRGSLAGTGRVAAHRTGDRVTFSVSVASHRWTRRPHGLSREEARLAVQELLYTLRAAAGDGSEAARIEFRLDGRAVPFLGVPSGATAAPRVRTLALVNVLEPDDQAVVTGDTISASGLADSFEAHVPWQVLDDRGRRVLNGFTTAQGWGTRLYPWQASVDISSLQPGRYTFLAKTSNPSGREGFEPTEDTKTFRVS</sequence>
<evidence type="ECO:0000256" key="1">
    <source>
        <dbReference type="SAM" id="MobiDB-lite"/>
    </source>
</evidence>
<protein>
    <recommendedName>
        <fullName evidence="3">Bacterial spore germination immunoglobulin-like domain-containing protein</fullName>
    </recommendedName>
</protein>
<accession>A0ABP7IYN5</accession>
<dbReference type="EMBL" id="BAABAH010000014">
    <property type="protein sequence ID" value="GAA3829565.1"/>
    <property type="molecule type" value="Genomic_DNA"/>
</dbReference>
<reference evidence="5" key="1">
    <citation type="journal article" date="2019" name="Int. J. Syst. Evol. Microbiol.">
        <title>The Global Catalogue of Microorganisms (GCM) 10K type strain sequencing project: providing services to taxonomists for standard genome sequencing and annotation.</title>
        <authorList>
            <consortium name="The Broad Institute Genomics Platform"/>
            <consortium name="The Broad Institute Genome Sequencing Center for Infectious Disease"/>
            <person name="Wu L."/>
            <person name="Ma J."/>
        </authorList>
    </citation>
    <scope>NUCLEOTIDE SEQUENCE [LARGE SCALE GENOMIC DNA]</scope>
    <source>
        <strain evidence="5">JCM 16953</strain>
    </source>
</reference>
<name>A0ABP7IYN5_9ACTN</name>
<evidence type="ECO:0000259" key="3">
    <source>
        <dbReference type="Pfam" id="PF10648"/>
    </source>
</evidence>
<evidence type="ECO:0000313" key="5">
    <source>
        <dbReference type="Proteomes" id="UP001501821"/>
    </source>
</evidence>
<dbReference type="InterPro" id="IPR018911">
    <property type="entry name" value="Gmad2_Ig-like_dom"/>
</dbReference>
<keyword evidence="5" id="KW-1185">Reference proteome</keyword>
<proteinExistence type="predicted"/>
<organism evidence="4 5">
    <name type="scientific">Nocardioides panacisoli</name>
    <dbReference type="NCBI Taxonomy" id="627624"/>
    <lineage>
        <taxon>Bacteria</taxon>
        <taxon>Bacillati</taxon>
        <taxon>Actinomycetota</taxon>
        <taxon>Actinomycetes</taxon>
        <taxon>Propionibacteriales</taxon>
        <taxon>Nocardioidaceae</taxon>
        <taxon>Nocardioides</taxon>
    </lineage>
</organism>
<evidence type="ECO:0000313" key="4">
    <source>
        <dbReference type="EMBL" id="GAA3829565.1"/>
    </source>
</evidence>
<dbReference type="RefSeq" id="WP_344777591.1">
    <property type="nucleotide sequence ID" value="NZ_BAABAH010000014.1"/>
</dbReference>
<dbReference type="Pfam" id="PF10648">
    <property type="entry name" value="Gmad2"/>
    <property type="match status" value="1"/>
</dbReference>
<feature type="domain" description="Bacterial spore germination immunoglobulin-like" evidence="3">
    <location>
        <begin position="193"/>
        <end position="276"/>
    </location>
</feature>
<feature type="signal peptide" evidence="2">
    <location>
        <begin position="1"/>
        <end position="28"/>
    </location>
</feature>
<dbReference type="Proteomes" id="UP001501821">
    <property type="component" value="Unassembled WGS sequence"/>
</dbReference>
<feature type="chain" id="PRO_5045511903" description="Bacterial spore germination immunoglobulin-like domain-containing protein" evidence="2">
    <location>
        <begin position="29"/>
        <end position="292"/>
    </location>
</feature>